<name>A0A643BYB6_BALPH</name>
<accession>A0A643BYB6</accession>
<keyword evidence="2" id="KW-1185">Reference proteome</keyword>
<gene>
    <name evidence="1" type="ORF">E2I00_006083</name>
</gene>
<organism evidence="1 2">
    <name type="scientific">Balaenoptera physalus</name>
    <name type="common">Fin whale</name>
    <name type="synonym">Balaena physalus</name>
    <dbReference type="NCBI Taxonomy" id="9770"/>
    <lineage>
        <taxon>Eukaryota</taxon>
        <taxon>Metazoa</taxon>
        <taxon>Chordata</taxon>
        <taxon>Craniata</taxon>
        <taxon>Vertebrata</taxon>
        <taxon>Euteleostomi</taxon>
        <taxon>Mammalia</taxon>
        <taxon>Eutheria</taxon>
        <taxon>Laurasiatheria</taxon>
        <taxon>Artiodactyla</taxon>
        <taxon>Whippomorpha</taxon>
        <taxon>Cetacea</taxon>
        <taxon>Mysticeti</taxon>
        <taxon>Balaenopteridae</taxon>
        <taxon>Balaenoptera</taxon>
    </lineage>
</organism>
<evidence type="ECO:0000313" key="1">
    <source>
        <dbReference type="EMBL" id="KAB0392648.1"/>
    </source>
</evidence>
<feature type="non-terminal residue" evidence="1">
    <location>
        <position position="1"/>
    </location>
</feature>
<dbReference type="Proteomes" id="UP000437017">
    <property type="component" value="Unassembled WGS sequence"/>
</dbReference>
<protein>
    <submittedName>
        <fullName evidence="1">Uncharacterized protein</fullName>
    </submittedName>
</protein>
<proteinExistence type="predicted"/>
<evidence type="ECO:0000313" key="2">
    <source>
        <dbReference type="Proteomes" id="UP000437017"/>
    </source>
</evidence>
<dbReference type="EMBL" id="SGJD01003659">
    <property type="protein sequence ID" value="KAB0392648.1"/>
    <property type="molecule type" value="Genomic_DNA"/>
</dbReference>
<reference evidence="1 2" key="1">
    <citation type="journal article" date="2019" name="PLoS ONE">
        <title>Genomic analyses reveal an absence of contemporary introgressive admixture between fin whales and blue whales, despite known hybrids.</title>
        <authorList>
            <person name="Westbury M.V."/>
            <person name="Petersen B."/>
            <person name="Lorenzen E.D."/>
        </authorList>
    </citation>
    <scope>NUCLEOTIDE SEQUENCE [LARGE SCALE GENOMIC DNA]</scope>
    <source>
        <strain evidence="1">FinWhale-01</strain>
    </source>
</reference>
<dbReference type="AlphaFoldDB" id="A0A643BYB6"/>
<comment type="caution">
    <text evidence="1">The sequence shown here is derived from an EMBL/GenBank/DDBJ whole genome shotgun (WGS) entry which is preliminary data.</text>
</comment>
<sequence length="66" mass="7252">VCSHIPNTINGVAFGFCYKTGSVCTHFPINIVKKDELILKENNTELAPNSTILIHPAMTVINKNII</sequence>